<dbReference type="PANTHER" id="PTHR30332">
    <property type="entry name" value="PROBABLE GENERAL SECRETION PATHWAY PROTEIN D"/>
    <property type="match status" value="1"/>
</dbReference>
<evidence type="ECO:0000256" key="3">
    <source>
        <dbReference type="ARBA" id="ARBA00022729"/>
    </source>
</evidence>
<dbReference type="GO" id="GO:0009306">
    <property type="term" value="P:protein secretion"/>
    <property type="evidence" value="ECO:0007669"/>
    <property type="project" value="InterPro"/>
</dbReference>
<organism evidence="8">
    <name type="scientific">hydrothermal vent metagenome</name>
    <dbReference type="NCBI Taxonomy" id="652676"/>
    <lineage>
        <taxon>unclassified sequences</taxon>
        <taxon>metagenomes</taxon>
        <taxon>ecological metagenomes</taxon>
    </lineage>
</organism>
<dbReference type="InterPro" id="IPR004846">
    <property type="entry name" value="T2SS/T3SS_dom"/>
</dbReference>
<dbReference type="InterPro" id="IPR049371">
    <property type="entry name" value="GspD-like_N0"/>
</dbReference>
<comment type="subcellular location">
    <subcellularLocation>
        <location evidence="1">Membrane</location>
    </subcellularLocation>
</comment>
<feature type="domain" description="Type II/III secretion system secretin-like" evidence="5">
    <location>
        <begin position="274"/>
        <end position="439"/>
    </location>
</feature>
<name>A0A3B1D3Q9_9ZZZZ</name>
<keyword evidence="2" id="KW-0812">Transmembrane</keyword>
<dbReference type="InterPro" id="IPR001775">
    <property type="entry name" value="GspD/PilQ"/>
</dbReference>
<dbReference type="InterPro" id="IPR050810">
    <property type="entry name" value="Bact_Secretion_Sys_Channel"/>
</dbReference>
<dbReference type="Pfam" id="PF21305">
    <property type="entry name" value="type_II_gspD_N0"/>
    <property type="match status" value="1"/>
</dbReference>
<evidence type="ECO:0000313" key="8">
    <source>
        <dbReference type="EMBL" id="VAX26325.1"/>
    </source>
</evidence>
<gene>
    <name evidence="8" type="ORF">MNBD_NITROSPIRAE01-1098</name>
</gene>
<dbReference type="GO" id="GO:0016020">
    <property type="term" value="C:membrane"/>
    <property type="evidence" value="ECO:0007669"/>
    <property type="project" value="UniProtKB-SubCell"/>
</dbReference>
<dbReference type="AlphaFoldDB" id="A0A3B1D3Q9"/>
<evidence type="ECO:0000259" key="5">
    <source>
        <dbReference type="Pfam" id="PF00263"/>
    </source>
</evidence>
<dbReference type="Pfam" id="PF03958">
    <property type="entry name" value="Secretin_N"/>
    <property type="match status" value="1"/>
</dbReference>
<evidence type="ECO:0000256" key="1">
    <source>
        <dbReference type="ARBA" id="ARBA00004370"/>
    </source>
</evidence>
<dbReference type="PROSITE" id="PS00875">
    <property type="entry name" value="T2SP_D"/>
    <property type="match status" value="1"/>
</dbReference>
<dbReference type="PANTHER" id="PTHR30332:SF24">
    <property type="entry name" value="SECRETIN GSPD-RELATED"/>
    <property type="match status" value="1"/>
</dbReference>
<protein>
    <submittedName>
        <fullName evidence="8">General secretion pathway protein D</fullName>
    </submittedName>
</protein>
<feature type="domain" description="NolW-like" evidence="6">
    <location>
        <begin position="126"/>
        <end position="203"/>
    </location>
</feature>
<proteinExistence type="predicted"/>
<evidence type="ECO:0000259" key="7">
    <source>
        <dbReference type="Pfam" id="PF21305"/>
    </source>
</evidence>
<feature type="domain" description="GspD-like N0" evidence="7">
    <location>
        <begin position="44"/>
        <end position="108"/>
    </location>
</feature>
<dbReference type="PRINTS" id="PR00811">
    <property type="entry name" value="BCTERIALGSPD"/>
</dbReference>
<dbReference type="InterPro" id="IPR004845">
    <property type="entry name" value="T2SS_GspD_CS"/>
</dbReference>
<dbReference type="Gene3D" id="3.55.50.30">
    <property type="match status" value="1"/>
</dbReference>
<sequence length="484" mass="52738">MRRNLQRQGLYWVVFVIVLTLAFPGTSVGQKASEKKVATKEVTLDFSEVDLPVLVKLISELTGKNFVIDEKVRGKISIISPSKIPVDRVYEVFLSVLELKGLTVVESGLVYLIRPFAEVSLDREVYVYRLKNMKSEEIAKVLRGLVAKPAGRGKKKKNNSKGLQGQVQILTDKETNSLVITATKSDYAILTGVIEELDQRRRQVYVEAVVLELSADKFRELGTELGAAFGYTSGNDATVLGGFNSTLDVSGLGAIAGVDGLSIGAVNIVAALRALKSSSDVNVLSTPQILTTDKQKAEIVVAQNVPFPGAQSQSVGGNVQTTIERKDVGIILRLTPDVLDDNRVQLDVYQEISSVVATAVTAGAENLGPTTNKRSASTTVIVANGQTVVIGGLIKDNLIAVDRKIPLLGDIPLIGWLFRFKSNRIEKTNLMIFLTPHIVLNDEELEAIRARKMQGSARFMEEHLSHLREEGEGALFSEMIDLPQ</sequence>
<keyword evidence="4" id="KW-0472">Membrane</keyword>
<evidence type="ECO:0000256" key="4">
    <source>
        <dbReference type="ARBA" id="ARBA00023136"/>
    </source>
</evidence>
<dbReference type="InterPro" id="IPR005644">
    <property type="entry name" value="NolW-like"/>
</dbReference>
<evidence type="ECO:0000256" key="2">
    <source>
        <dbReference type="ARBA" id="ARBA00022692"/>
    </source>
</evidence>
<dbReference type="Pfam" id="PF00263">
    <property type="entry name" value="Secretin"/>
    <property type="match status" value="1"/>
</dbReference>
<dbReference type="EMBL" id="UOGF01000008">
    <property type="protein sequence ID" value="VAX26325.1"/>
    <property type="molecule type" value="Genomic_DNA"/>
</dbReference>
<accession>A0A3B1D3Q9</accession>
<dbReference type="Gene3D" id="3.30.1370.120">
    <property type="match status" value="1"/>
</dbReference>
<dbReference type="PRINTS" id="PR01032">
    <property type="entry name" value="PHAGEIV"/>
</dbReference>
<evidence type="ECO:0000259" key="6">
    <source>
        <dbReference type="Pfam" id="PF03958"/>
    </source>
</evidence>
<dbReference type="GO" id="GO:0015627">
    <property type="term" value="C:type II protein secretion system complex"/>
    <property type="evidence" value="ECO:0007669"/>
    <property type="project" value="TreeGrafter"/>
</dbReference>
<dbReference type="InterPro" id="IPR038591">
    <property type="entry name" value="NolW-like_sf"/>
</dbReference>
<keyword evidence="3" id="KW-0732">Signal</keyword>
<reference evidence="8" key="1">
    <citation type="submission" date="2018-06" db="EMBL/GenBank/DDBJ databases">
        <authorList>
            <person name="Zhirakovskaya E."/>
        </authorList>
    </citation>
    <scope>NUCLEOTIDE SEQUENCE</scope>
</reference>